<evidence type="ECO:0000259" key="6">
    <source>
        <dbReference type="Pfam" id="PF06271"/>
    </source>
</evidence>
<keyword evidence="8" id="KW-1185">Reference proteome</keyword>
<gene>
    <name evidence="7" type="ORF">L3H44_06060</name>
</gene>
<feature type="transmembrane region" description="Helical" evidence="5">
    <location>
        <begin position="29"/>
        <end position="48"/>
    </location>
</feature>
<evidence type="ECO:0000256" key="4">
    <source>
        <dbReference type="ARBA" id="ARBA00023136"/>
    </source>
</evidence>
<dbReference type="RefSeq" id="WP_046203435.1">
    <property type="nucleotide sequence ID" value="NZ_JAFFSY010000005.1"/>
</dbReference>
<feature type="transmembrane region" description="Helical" evidence="5">
    <location>
        <begin position="60"/>
        <end position="77"/>
    </location>
</feature>
<dbReference type="Proteomes" id="UP001200604">
    <property type="component" value="Unassembled WGS sequence"/>
</dbReference>
<evidence type="ECO:0000256" key="3">
    <source>
        <dbReference type="ARBA" id="ARBA00022989"/>
    </source>
</evidence>
<protein>
    <submittedName>
        <fullName evidence="7">RDD family protein</fullName>
    </submittedName>
</protein>
<proteinExistence type="predicted"/>
<dbReference type="GeneID" id="92727063"/>
<evidence type="ECO:0000313" key="7">
    <source>
        <dbReference type="EMBL" id="MCF6773973.1"/>
    </source>
</evidence>
<evidence type="ECO:0000256" key="1">
    <source>
        <dbReference type="ARBA" id="ARBA00004141"/>
    </source>
</evidence>
<comment type="caution">
    <text evidence="7">The sequence shown here is derived from an EMBL/GenBank/DDBJ whole genome shotgun (WGS) entry which is preliminary data.</text>
</comment>
<evidence type="ECO:0000256" key="5">
    <source>
        <dbReference type="SAM" id="Phobius"/>
    </source>
</evidence>
<keyword evidence="4 5" id="KW-0472">Membrane</keyword>
<comment type="subcellular location">
    <subcellularLocation>
        <location evidence="1">Membrane</location>
        <topology evidence="1">Multi-pass membrane protein</topology>
    </subcellularLocation>
</comment>
<dbReference type="EMBL" id="JAKJKU010000002">
    <property type="protein sequence ID" value="MCF6773973.1"/>
    <property type="molecule type" value="Genomic_DNA"/>
</dbReference>
<dbReference type="Pfam" id="PF06271">
    <property type="entry name" value="RDD"/>
    <property type="match status" value="1"/>
</dbReference>
<feature type="domain" description="RDD" evidence="6">
    <location>
        <begin position="22"/>
        <end position="170"/>
    </location>
</feature>
<accession>A0ABS9HJG5</accession>
<dbReference type="InterPro" id="IPR010432">
    <property type="entry name" value="RDD"/>
</dbReference>
<keyword evidence="2 5" id="KW-0812">Transmembrane</keyword>
<sequence>MPSHESTDSKPPETAGLRPALAGVINRGFGYFFDAFFFSIAMLLVQWGINQIVADKTAQFWIGSSIAGILFFLYRFLMDAHAEGTFGKAVVGLKVTTEAGDRLSYAGAIKRNFYWLAFGPAIVGVDNYPHLHIGSWSVELEPLLWIWITALAISIYRDKNSRSFLDRWAGAYFYQNKRL</sequence>
<name>A0ABS9HJG5_9CORY</name>
<evidence type="ECO:0000313" key="8">
    <source>
        <dbReference type="Proteomes" id="UP001200604"/>
    </source>
</evidence>
<keyword evidence="3 5" id="KW-1133">Transmembrane helix</keyword>
<reference evidence="7 8" key="1">
    <citation type="submission" date="2022-01" db="EMBL/GenBank/DDBJ databases">
        <title>Identification and Characterization of Corynebacterium sp.</title>
        <authorList>
            <person name="Luo Q."/>
            <person name="Qu P."/>
            <person name="Chen Q."/>
        </authorList>
    </citation>
    <scope>NUCLEOTIDE SEQUENCE [LARGE SCALE GENOMIC DNA]</scope>
    <source>
        <strain evidence="7 8">MC-12</strain>
    </source>
</reference>
<evidence type="ECO:0000256" key="2">
    <source>
        <dbReference type="ARBA" id="ARBA00022692"/>
    </source>
</evidence>
<organism evidence="7 8">
    <name type="scientific">Corynebacterium parakroppenstedtii</name>
    <dbReference type="NCBI Taxonomy" id="2828363"/>
    <lineage>
        <taxon>Bacteria</taxon>
        <taxon>Bacillati</taxon>
        <taxon>Actinomycetota</taxon>
        <taxon>Actinomycetes</taxon>
        <taxon>Mycobacteriales</taxon>
        <taxon>Corynebacteriaceae</taxon>
        <taxon>Corynebacterium</taxon>
    </lineage>
</organism>